<evidence type="ECO:0000313" key="9">
    <source>
        <dbReference type="EMBL" id="ACZ39134.1"/>
    </source>
</evidence>
<dbReference type="Pfam" id="PF03772">
    <property type="entry name" value="Competence"/>
    <property type="match status" value="1"/>
</dbReference>
<dbReference type="eggNOG" id="COG0658">
    <property type="taxonomic scope" value="Bacteria"/>
</dbReference>
<dbReference type="Pfam" id="PF13567">
    <property type="entry name" value="DUF4131"/>
    <property type="match status" value="1"/>
</dbReference>
<keyword evidence="5 6" id="KW-0472">Membrane</keyword>
<dbReference type="RefSeq" id="WP_012872181.1">
    <property type="nucleotide sequence ID" value="NC_013523.1"/>
</dbReference>
<dbReference type="Proteomes" id="UP000002027">
    <property type="component" value="Chromosome 1"/>
</dbReference>
<evidence type="ECO:0000256" key="6">
    <source>
        <dbReference type="SAM" id="Phobius"/>
    </source>
</evidence>
<feature type="transmembrane region" description="Helical" evidence="6">
    <location>
        <begin position="213"/>
        <end position="235"/>
    </location>
</feature>
<reference evidence="10" key="1">
    <citation type="submission" date="2009-11" db="EMBL/GenBank/DDBJ databases">
        <title>The complete chromosome 1 of Sphaerobacter thermophilus DSM 20745.</title>
        <authorList>
            <person name="Lucas S."/>
            <person name="Copeland A."/>
            <person name="Lapidus A."/>
            <person name="Glavina del Rio T."/>
            <person name="Dalin E."/>
            <person name="Tice H."/>
            <person name="Bruce D."/>
            <person name="Goodwin L."/>
            <person name="Pitluck S."/>
            <person name="Kyrpides N."/>
            <person name="Mavromatis K."/>
            <person name="Ivanova N."/>
            <person name="Mikhailova N."/>
            <person name="LaButti K.M."/>
            <person name="Clum A."/>
            <person name="Sun H.I."/>
            <person name="Brettin T."/>
            <person name="Detter J.C."/>
            <person name="Han C."/>
            <person name="Larimer F."/>
            <person name="Land M."/>
            <person name="Hauser L."/>
            <person name="Markowitz V."/>
            <person name="Cheng J.F."/>
            <person name="Hugenholtz P."/>
            <person name="Woyke T."/>
            <person name="Wu D."/>
            <person name="Steenblock K."/>
            <person name="Schneider S."/>
            <person name="Pukall R."/>
            <person name="Goeker M."/>
            <person name="Klenk H.P."/>
            <person name="Eisen J.A."/>
        </authorList>
    </citation>
    <scope>NUCLEOTIDE SEQUENCE [LARGE SCALE GENOMIC DNA]</scope>
    <source>
        <strain evidence="10">ATCC 49802 / DSM 20745 / S 6022</strain>
    </source>
</reference>
<dbReference type="InterPro" id="IPR025405">
    <property type="entry name" value="DUF4131"/>
</dbReference>
<feature type="transmembrane region" description="Helical" evidence="6">
    <location>
        <begin position="22"/>
        <end position="39"/>
    </location>
</feature>
<dbReference type="InterPro" id="IPR004477">
    <property type="entry name" value="ComEC_N"/>
</dbReference>
<keyword evidence="3 6" id="KW-0812">Transmembrane</keyword>
<evidence type="ECO:0000256" key="5">
    <source>
        <dbReference type="ARBA" id="ARBA00023136"/>
    </source>
</evidence>
<dbReference type="EMBL" id="CP001823">
    <property type="protein sequence ID" value="ACZ39134.1"/>
    <property type="molecule type" value="Genomic_DNA"/>
</dbReference>
<dbReference type="InParanoid" id="D1C4G7"/>
<feature type="transmembrane region" description="Helical" evidence="6">
    <location>
        <begin position="244"/>
        <end position="260"/>
    </location>
</feature>
<dbReference type="GO" id="GO:0005886">
    <property type="term" value="C:plasma membrane"/>
    <property type="evidence" value="ECO:0007669"/>
    <property type="project" value="UniProtKB-SubCell"/>
</dbReference>
<feature type="transmembrane region" description="Helical" evidence="6">
    <location>
        <begin position="335"/>
        <end position="354"/>
    </location>
</feature>
<dbReference type="PANTHER" id="PTHR30619">
    <property type="entry name" value="DNA INTERNALIZATION/COMPETENCE PROTEIN COMEC/REC2"/>
    <property type="match status" value="1"/>
</dbReference>
<evidence type="ECO:0000259" key="8">
    <source>
        <dbReference type="Pfam" id="PF13567"/>
    </source>
</evidence>
<dbReference type="AlphaFoldDB" id="D1C4G7"/>
<feature type="transmembrane region" description="Helical" evidence="6">
    <location>
        <begin position="434"/>
        <end position="451"/>
    </location>
</feature>
<accession>D1C4G7</accession>
<dbReference type="InterPro" id="IPR052159">
    <property type="entry name" value="Competence_DNA_uptake"/>
</dbReference>
<feature type="transmembrane region" description="Helical" evidence="6">
    <location>
        <begin position="46"/>
        <end position="64"/>
    </location>
</feature>
<evidence type="ECO:0000256" key="3">
    <source>
        <dbReference type="ARBA" id="ARBA00022692"/>
    </source>
</evidence>
<keyword evidence="4 6" id="KW-1133">Transmembrane helix</keyword>
<evidence type="ECO:0000313" key="10">
    <source>
        <dbReference type="Proteomes" id="UP000002027"/>
    </source>
</evidence>
<evidence type="ECO:0000256" key="2">
    <source>
        <dbReference type="ARBA" id="ARBA00022475"/>
    </source>
</evidence>
<dbReference type="HOGENOM" id="CLU_010363_8_2_0"/>
<feature type="domain" description="ComEC/Rec2-related protein" evidence="7">
    <location>
        <begin position="193"/>
        <end position="450"/>
    </location>
</feature>
<name>D1C4G7_SPHTD</name>
<reference evidence="9 10" key="2">
    <citation type="journal article" date="2010" name="Stand. Genomic Sci.">
        <title>Complete genome sequence of Desulfohalobium retbaense type strain (HR(100)).</title>
        <authorList>
            <person name="Spring S."/>
            <person name="Nolan M."/>
            <person name="Lapidus A."/>
            <person name="Glavina Del Rio T."/>
            <person name="Copeland A."/>
            <person name="Tice H."/>
            <person name="Cheng J.F."/>
            <person name="Lucas S."/>
            <person name="Land M."/>
            <person name="Chen F."/>
            <person name="Bruce D."/>
            <person name="Goodwin L."/>
            <person name="Pitluck S."/>
            <person name="Ivanova N."/>
            <person name="Mavromatis K."/>
            <person name="Mikhailova N."/>
            <person name="Pati A."/>
            <person name="Chen A."/>
            <person name="Palaniappan K."/>
            <person name="Hauser L."/>
            <person name="Chang Y.J."/>
            <person name="Jeffries C.D."/>
            <person name="Munk C."/>
            <person name="Kiss H."/>
            <person name="Chain P."/>
            <person name="Han C."/>
            <person name="Brettin T."/>
            <person name="Detter J.C."/>
            <person name="Schuler E."/>
            <person name="Goker M."/>
            <person name="Rohde M."/>
            <person name="Bristow J."/>
            <person name="Eisen J.A."/>
            <person name="Markowitz V."/>
            <person name="Hugenholtz P."/>
            <person name="Kyrpides N.C."/>
            <person name="Klenk H.P."/>
        </authorList>
    </citation>
    <scope>NUCLEOTIDE SEQUENCE [LARGE SCALE GENOMIC DNA]</scope>
    <source>
        <strain evidence="10">ATCC 49802 / DSM 20745 / S 6022</strain>
    </source>
</reference>
<dbReference type="OrthoDB" id="9761531at2"/>
<feature type="domain" description="DUF4131" evidence="8">
    <location>
        <begin position="22"/>
        <end position="143"/>
    </location>
</feature>
<proteinExistence type="predicted"/>
<dbReference type="NCBIfam" id="TIGR00360">
    <property type="entry name" value="ComEC_N-term"/>
    <property type="match status" value="1"/>
</dbReference>
<protein>
    <submittedName>
        <fullName evidence="9">ComEC/Rec2-related protein</fullName>
    </submittedName>
</protein>
<dbReference type="PANTHER" id="PTHR30619:SF1">
    <property type="entry name" value="RECOMBINATION PROTEIN 2"/>
    <property type="match status" value="1"/>
</dbReference>
<evidence type="ECO:0000256" key="4">
    <source>
        <dbReference type="ARBA" id="ARBA00022989"/>
    </source>
</evidence>
<gene>
    <name evidence="9" type="ordered locus">Sthe_1700</name>
</gene>
<organism evidence="9 10">
    <name type="scientific">Sphaerobacter thermophilus (strain ATCC 49802 / DSM 20745 / KCCM 41009 / NCIMB 13125 / S 6022)</name>
    <dbReference type="NCBI Taxonomy" id="479434"/>
    <lineage>
        <taxon>Bacteria</taxon>
        <taxon>Pseudomonadati</taxon>
        <taxon>Thermomicrobiota</taxon>
        <taxon>Thermomicrobia</taxon>
        <taxon>Sphaerobacterales</taxon>
        <taxon>Sphaerobacterineae</taxon>
        <taxon>Sphaerobacteraceae</taxon>
        <taxon>Sphaerobacter</taxon>
    </lineage>
</organism>
<comment type="subcellular location">
    <subcellularLocation>
        <location evidence="1">Cell membrane</location>
        <topology evidence="1">Multi-pass membrane protein</topology>
    </subcellularLocation>
</comment>
<dbReference type="KEGG" id="sti:Sthe_1700"/>
<evidence type="ECO:0000259" key="7">
    <source>
        <dbReference type="Pfam" id="PF03772"/>
    </source>
</evidence>
<feature type="transmembrane region" description="Helical" evidence="6">
    <location>
        <begin position="366"/>
        <end position="387"/>
    </location>
</feature>
<dbReference type="STRING" id="479434.Sthe_1700"/>
<evidence type="ECO:0000256" key="1">
    <source>
        <dbReference type="ARBA" id="ARBA00004651"/>
    </source>
</evidence>
<keyword evidence="2" id="KW-1003">Cell membrane</keyword>
<sequence>MLGALLAASVLGGVLLRDMGTGWLALPVAACVSLTVLALRPGRATAVALALVLCAAGIGFWRAAPIPRLAAPEPLVTAREFSGTVQDIPRRYPGHTRVTVALDTPVSALVVAQLPRDQRVAQGDVVALTGRFLPRPSHTQPGAVGTVVVKRARVLGNEAPAWQRLRTWLVRGIVARIERAVPRPAGPFVAGVLTGDDGGMTETTVRAFRAAGFSHLTAVSGWNVTVVGAVVAVLTGRGRLPRRWVLLVNLGAVWAFAYLVGMEPSVTRAALMATLALLSLWRGRPRDVVTALAWSAALMVLVQPAIRSHAGFQLSVASTAALVAIMPRVAGGPRWLALIATPLAAQLAATPLLLHHFGQYSLVAPVGNALVAPLIPAVMAGGVAVVLASLVHPVLADAAGILAWIPAQATVAVAEWCARIEWSSGLAPSLDRSAVVVVYLLLAVAYVLASWRWPRWGPARGASLPGTV</sequence>
<keyword evidence="10" id="KW-1185">Reference proteome</keyword>